<organism evidence="5 6">
    <name type="scientific">Paenibacillus thiaminolyticus</name>
    <name type="common">Bacillus thiaminolyticus</name>
    <dbReference type="NCBI Taxonomy" id="49283"/>
    <lineage>
        <taxon>Bacteria</taxon>
        <taxon>Bacillati</taxon>
        <taxon>Bacillota</taxon>
        <taxon>Bacilli</taxon>
        <taxon>Bacillales</taxon>
        <taxon>Paenibacillaceae</taxon>
        <taxon>Paenibacillus</taxon>
    </lineage>
</organism>
<dbReference type="InterPro" id="IPR050570">
    <property type="entry name" value="Cell_wall_metabolism_enzyme"/>
</dbReference>
<dbReference type="PANTHER" id="PTHR21666:SF270">
    <property type="entry name" value="MUREIN HYDROLASE ACTIVATOR ENVC"/>
    <property type="match status" value="1"/>
</dbReference>
<dbReference type="Gene3D" id="2.70.70.10">
    <property type="entry name" value="Glucose Permease (Domain IIA)"/>
    <property type="match status" value="1"/>
</dbReference>
<comment type="caution">
    <text evidence="5">The sequence shown here is derived from an EMBL/GenBank/DDBJ whole genome shotgun (WGS) entry which is preliminary data.</text>
</comment>
<proteinExistence type="predicted"/>
<protein>
    <submittedName>
        <fullName evidence="5">M23 family peptidase</fullName>
    </submittedName>
</protein>
<dbReference type="Pfam" id="PF01551">
    <property type="entry name" value="Peptidase_M23"/>
    <property type="match status" value="1"/>
</dbReference>
<evidence type="ECO:0000313" key="6">
    <source>
        <dbReference type="Proteomes" id="UP000266177"/>
    </source>
</evidence>
<gene>
    <name evidence="5" type="ORF">DQX05_24690</name>
</gene>
<feature type="region of interest" description="Disordered" evidence="2">
    <location>
        <begin position="145"/>
        <end position="173"/>
    </location>
</feature>
<evidence type="ECO:0000256" key="1">
    <source>
        <dbReference type="SAM" id="Coils"/>
    </source>
</evidence>
<dbReference type="OrthoDB" id="9805799at2"/>
<accession>A0A3A3GG00</accession>
<evidence type="ECO:0000256" key="2">
    <source>
        <dbReference type="SAM" id="MobiDB-lite"/>
    </source>
</evidence>
<feature type="coiled-coil region" evidence="1">
    <location>
        <begin position="56"/>
        <end position="97"/>
    </location>
</feature>
<dbReference type="InterPro" id="IPR016047">
    <property type="entry name" value="M23ase_b-sheet_dom"/>
</dbReference>
<evidence type="ECO:0000259" key="4">
    <source>
        <dbReference type="Pfam" id="PF01551"/>
    </source>
</evidence>
<dbReference type="PANTHER" id="PTHR21666">
    <property type="entry name" value="PEPTIDASE-RELATED"/>
    <property type="match status" value="1"/>
</dbReference>
<reference evidence="5 6" key="1">
    <citation type="submission" date="2018-09" db="EMBL/GenBank/DDBJ databases">
        <title>Paenibacillus SK2017-BO5.</title>
        <authorList>
            <person name="Piskunova J.V."/>
            <person name="Dubiley S.A."/>
            <person name="Severinov K.V."/>
        </authorList>
    </citation>
    <scope>NUCLEOTIDE SEQUENCE [LARGE SCALE GENOMIC DNA]</scope>
    <source>
        <strain evidence="5 6">BO5</strain>
    </source>
</reference>
<dbReference type="Proteomes" id="UP000266177">
    <property type="component" value="Unassembled WGS sequence"/>
</dbReference>
<dbReference type="SUPFAM" id="SSF51261">
    <property type="entry name" value="Duplicated hybrid motif"/>
    <property type="match status" value="1"/>
</dbReference>
<feature type="domain" description="M23ase beta-sheet core" evidence="4">
    <location>
        <begin position="236"/>
        <end position="330"/>
    </location>
</feature>
<dbReference type="RefSeq" id="WP_119796013.1">
    <property type="nucleotide sequence ID" value="NZ_QYZD01000034.1"/>
</dbReference>
<dbReference type="AlphaFoldDB" id="A0A3A3GG00"/>
<dbReference type="GO" id="GO:0004222">
    <property type="term" value="F:metalloendopeptidase activity"/>
    <property type="evidence" value="ECO:0007669"/>
    <property type="project" value="TreeGrafter"/>
</dbReference>
<evidence type="ECO:0000313" key="5">
    <source>
        <dbReference type="EMBL" id="RJG20534.1"/>
    </source>
</evidence>
<feature type="transmembrane region" description="Helical" evidence="3">
    <location>
        <begin position="21"/>
        <end position="51"/>
    </location>
</feature>
<keyword evidence="3" id="KW-0812">Transmembrane</keyword>
<keyword evidence="1" id="KW-0175">Coiled coil</keyword>
<keyword evidence="3" id="KW-0472">Membrane</keyword>
<dbReference type="EMBL" id="QYZD01000034">
    <property type="protein sequence ID" value="RJG20534.1"/>
    <property type="molecule type" value="Genomic_DNA"/>
</dbReference>
<dbReference type="CDD" id="cd12797">
    <property type="entry name" value="M23_peptidase"/>
    <property type="match status" value="1"/>
</dbReference>
<sequence length="339" mass="37356">MSTKRSQRWTWMLIRGADRPAVQFSIPALLITVAGITIIVSITAAIILFIAQTASVHTMRAQQAKLESDITEKQEQLATARRQLSALMTESNRMKERMDQVAEWEQQLQHYLRVSGEAVPSPAGSSSGKTYSFGESGQLPVGGEYIQKLSDDSPPSGSRLHPLTAPSNSLADTHRQLRRMEETWRDWMTTIPALLAQAETFKQRLDSTPTFWPTDSTYITSRFGSRSDPFYGGSAFHAGLDIGGDKGDPVYAAADGKVIASDYDEMKGNYLIIDHGSSLTTRYLHLSERSVRSGEQVNKGQMIGKTGSTGRSTGAHLHFEVRQGEEAVDPAIYIGSRDK</sequence>
<evidence type="ECO:0000256" key="3">
    <source>
        <dbReference type="SAM" id="Phobius"/>
    </source>
</evidence>
<name>A0A3A3GG00_PANTH</name>
<dbReference type="InterPro" id="IPR011055">
    <property type="entry name" value="Dup_hybrid_motif"/>
</dbReference>
<keyword evidence="3" id="KW-1133">Transmembrane helix</keyword>